<sequence length="579" mass="60308">MSRIPVRSSRKRTALLAAGVLAGAATGTAGVVGAAGTASAASACTVAYQVQNQWSTGFTASVTVTNNGPAVSSWNVKWNYAGNQQVTQGWNAKVAQSGTAVTAANESYNGTLATGGSAGFGFNASYSGTNALPTSFTLNGVACNGGDTPTDPPTTPPTTPPAGNRVDNPYAGAKVYVNPEWSAKAAAEPGGTRVSNQPTGVWLDRIAVVAGTSGGMGLRAHLDEALKQKGSGEMVVQLVVYDLPGRDCSALSSNGELGPTEIDKYKTQFIDPIAAILSDAKYASLRIVTTVEIDSLPNLVTNTGSRATATPQCDTMLANGNYVKGVGYALHKLGAIPNVYNYVDAGHHGWIGWDDNFGPAADMFKKAATAEGATPADVHGFITNTANYSALKENNFTIDDSVNGVSVRQSKWVDWNRYVDELSYAQAFRAKLVSVGFDPGIGMLIDTSRNGWGGTARPTGPGAKTSVDTYVEGGRYDRRIHIGNWCNQSGAGLGERPKAAPAAGIDAYVWMKPPGESDGSSTAIPNDEGKGFDGMCDPTYTGNPRNGNHLAGALPNAPLSGHWFSAQFQELMKNAYPAL</sequence>
<dbReference type="PANTHER" id="PTHR34876:SF4">
    <property type="entry name" value="1,4-BETA-D-GLUCAN CELLOBIOHYDROLASE C-RELATED"/>
    <property type="match status" value="1"/>
</dbReference>
<feature type="chain" id="PRO_5045008583" description="Glucanase" evidence="9">
    <location>
        <begin position="30"/>
        <end position="579"/>
    </location>
</feature>
<accession>A0ABZ1XD20</accession>
<dbReference type="InterPro" id="IPR016288">
    <property type="entry name" value="Beta_cellobiohydrolase"/>
</dbReference>
<reference evidence="12" key="1">
    <citation type="submission" date="2022-10" db="EMBL/GenBank/DDBJ databases">
        <title>The complete genomes of actinobacterial strains from the NBC collection.</title>
        <authorList>
            <person name="Joergensen T.S."/>
            <person name="Alvarez Arevalo M."/>
            <person name="Sterndorff E.B."/>
            <person name="Faurdal D."/>
            <person name="Vuksanovic O."/>
            <person name="Mourched A.-S."/>
            <person name="Charusanti P."/>
            <person name="Shaw S."/>
            <person name="Blin K."/>
            <person name="Weber T."/>
        </authorList>
    </citation>
    <scope>NUCLEOTIDE SEQUENCE</scope>
    <source>
        <strain evidence="12">NBC_00668</strain>
    </source>
</reference>
<dbReference type="Gene3D" id="3.20.20.40">
    <property type="entry name" value="1, 4-beta cellobiohydrolase"/>
    <property type="match status" value="1"/>
</dbReference>
<dbReference type="PIRSF" id="PIRSF001100">
    <property type="entry name" value="Beta_cellobiohydrolase"/>
    <property type="match status" value="1"/>
</dbReference>
<evidence type="ECO:0000256" key="6">
    <source>
        <dbReference type="ARBA" id="ARBA00023295"/>
    </source>
</evidence>
<dbReference type="SMART" id="SM00637">
    <property type="entry name" value="CBD_II"/>
    <property type="match status" value="1"/>
</dbReference>
<evidence type="ECO:0000256" key="7">
    <source>
        <dbReference type="ARBA" id="ARBA00023326"/>
    </source>
</evidence>
<feature type="domain" description="CBM2" evidence="11">
    <location>
        <begin position="37"/>
        <end position="146"/>
    </location>
</feature>
<evidence type="ECO:0000256" key="3">
    <source>
        <dbReference type="ARBA" id="ARBA00023001"/>
    </source>
</evidence>
<feature type="active site" evidence="8">
    <location>
        <position position="247"/>
    </location>
</feature>
<evidence type="ECO:0000256" key="4">
    <source>
        <dbReference type="ARBA" id="ARBA00023157"/>
    </source>
</evidence>
<dbReference type="EMBL" id="CP109019">
    <property type="protein sequence ID" value="WUT81420.1"/>
    <property type="molecule type" value="Genomic_DNA"/>
</dbReference>
<dbReference type="SUPFAM" id="SSF51989">
    <property type="entry name" value="Glycosyl hydrolases family 6, cellulases"/>
    <property type="match status" value="1"/>
</dbReference>
<dbReference type="SUPFAM" id="SSF49384">
    <property type="entry name" value="Carbohydrate-binding domain"/>
    <property type="match status" value="1"/>
</dbReference>
<proteinExistence type="inferred from homology"/>
<evidence type="ECO:0000256" key="9">
    <source>
        <dbReference type="RuleBase" id="RU361186"/>
    </source>
</evidence>
<evidence type="ECO:0000256" key="2">
    <source>
        <dbReference type="ARBA" id="ARBA00022801"/>
    </source>
</evidence>
<keyword evidence="7 9" id="KW-0624">Polysaccharide degradation</keyword>
<dbReference type="PROSITE" id="PS00655">
    <property type="entry name" value="GLYCOSYL_HYDROL_F6_1"/>
    <property type="match status" value="1"/>
</dbReference>
<evidence type="ECO:0000313" key="12">
    <source>
        <dbReference type="EMBL" id="WUT81420.1"/>
    </source>
</evidence>
<feature type="region of interest" description="Disordered" evidence="10">
    <location>
        <begin position="146"/>
        <end position="166"/>
    </location>
</feature>
<evidence type="ECO:0000259" key="11">
    <source>
        <dbReference type="PROSITE" id="PS51173"/>
    </source>
</evidence>
<dbReference type="GO" id="GO:0016787">
    <property type="term" value="F:hydrolase activity"/>
    <property type="evidence" value="ECO:0007669"/>
    <property type="project" value="UniProtKB-KW"/>
</dbReference>
<evidence type="ECO:0000313" key="13">
    <source>
        <dbReference type="Proteomes" id="UP001432060"/>
    </source>
</evidence>
<dbReference type="Pfam" id="PF01341">
    <property type="entry name" value="Glyco_hydro_6"/>
    <property type="match status" value="1"/>
</dbReference>
<dbReference type="PROSITE" id="PS51173">
    <property type="entry name" value="CBM2"/>
    <property type="match status" value="1"/>
</dbReference>
<evidence type="ECO:0000256" key="10">
    <source>
        <dbReference type="SAM" id="MobiDB-lite"/>
    </source>
</evidence>
<evidence type="ECO:0000256" key="5">
    <source>
        <dbReference type="ARBA" id="ARBA00023277"/>
    </source>
</evidence>
<feature type="signal peptide" evidence="9">
    <location>
        <begin position="1"/>
        <end position="29"/>
    </location>
</feature>
<comment type="similarity">
    <text evidence="9">Belongs to the glycosyl hydrolase family 6.</text>
</comment>
<keyword evidence="3 9" id="KW-0136">Cellulose degradation</keyword>
<dbReference type="Gene3D" id="2.60.40.290">
    <property type="match status" value="1"/>
</dbReference>
<protein>
    <recommendedName>
        <fullName evidence="9">Glucanase</fullName>
        <ecNumber evidence="9">3.2.1.-</ecNumber>
    </recommendedName>
</protein>
<keyword evidence="4" id="KW-1015">Disulfide bond</keyword>
<dbReference type="Proteomes" id="UP001432060">
    <property type="component" value="Chromosome"/>
</dbReference>
<evidence type="ECO:0000256" key="8">
    <source>
        <dbReference type="PROSITE-ProRule" id="PRU10056"/>
    </source>
</evidence>
<keyword evidence="5 9" id="KW-0119">Carbohydrate metabolism</keyword>
<dbReference type="InterPro" id="IPR012291">
    <property type="entry name" value="CBM2_carb-bd_dom_sf"/>
</dbReference>
<organism evidence="12 13">
    <name type="scientific">Streptomyces melanogenes</name>
    <dbReference type="NCBI Taxonomy" id="67326"/>
    <lineage>
        <taxon>Bacteria</taxon>
        <taxon>Bacillati</taxon>
        <taxon>Actinomycetota</taxon>
        <taxon>Actinomycetes</taxon>
        <taxon>Kitasatosporales</taxon>
        <taxon>Streptomycetaceae</taxon>
        <taxon>Streptomyces</taxon>
    </lineage>
</organism>
<feature type="compositionally biased region" description="Pro residues" evidence="10">
    <location>
        <begin position="150"/>
        <end position="160"/>
    </location>
</feature>
<keyword evidence="2 9" id="KW-0378">Hydrolase</keyword>
<keyword evidence="1 9" id="KW-0732">Signal</keyword>
<keyword evidence="6 9" id="KW-0326">Glycosidase</keyword>
<dbReference type="InterPro" id="IPR008965">
    <property type="entry name" value="CBM2/CBM3_carb-bd_dom_sf"/>
</dbReference>
<dbReference type="InterPro" id="IPR036434">
    <property type="entry name" value="Beta_cellobiohydrolase_sf"/>
</dbReference>
<keyword evidence="13" id="KW-1185">Reference proteome</keyword>
<dbReference type="RefSeq" id="WP_329395744.1">
    <property type="nucleotide sequence ID" value="NZ_CP109019.1"/>
</dbReference>
<dbReference type="Pfam" id="PF00553">
    <property type="entry name" value="CBM_2"/>
    <property type="match status" value="1"/>
</dbReference>
<name>A0ABZ1XD20_9ACTN</name>
<evidence type="ECO:0000256" key="1">
    <source>
        <dbReference type="ARBA" id="ARBA00022729"/>
    </source>
</evidence>
<gene>
    <name evidence="12" type="ORF">OG515_04000</name>
</gene>
<dbReference type="PRINTS" id="PR00733">
    <property type="entry name" value="GLHYDRLASE6"/>
</dbReference>
<dbReference type="InterPro" id="IPR001524">
    <property type="entry name" value="Glyco_hydro_6_CS"/>
</dbReference>
<dbReference type="PANTHER" id="PTHR34876">
    <property type="match status" value="1"/>
</dbReference>
<dbReference type="InterPro" id="IPR001919">
    <property type="entry name" value="CBD2"/>
</dbReference>
<dbReference type="EC" id="3.2.1.-" evidence="9"/>